<dbReference type="Proteomes" id="UP000549394">
    <property type="component" value="Unassembled WGS sequence"/>
</dbReference>
<feature type="compositionally biased region" description="Low complexity" evidence="2">
    <location>
        <begin position="18"/>
        <end position="37"/>
    </location>
</feature>
<proteinExistence type="predicted"/>
<evidence type="ECO:0000256" key="1">
    <source>
        <dbReference type="PROSITE-ProRule" id="PRU00339"/>
    </source>
</evidence>
<feature type="region of interest" description="Disordered" evidence="2">
    <location>
        <begin position="60"/>
        <end position="85"/>
    </location>
</feature>
<reference evidence="3 4" key="1">
    <citation type="submission" date="2020-08" db="EMBL/GenBank/DDBJ databases">
        <authorList>
            <person name="Hejnol A."/>
        </authorList>
    </citation>
    <scope>NUCLEOTIDE SEQUENCE [LARGE SCALE GENOMIC DNA]</scope>
</reference>
<evidence type="ECO:0000313" key="4">
    <source>
        <dbReference type="Proteomes" id="UP000549394"/>
    </source>
</evidence>
<dbReference type="GO" id="GO:0005794">
    <property type="term" value="C:Golgi apparatus"/>
    <property type="evidence" value="ECO:0007669"/>
    <property type="project" value="TreeGrafter"/>
</dbReference>
<dbReference type="Gene3D" id="1.25.40.10">
    <property type="entry name" value="Tetratricopeptide repeat domain"/>
    <property type="match status" value="1"/>
</dbReference>
<dbReference type="GO" id="GO:0030008">
    <property type="term" value="C:TRAPP complex"/>
    <property type="evidence" value="ECO:0007669"/>
    <property type="project" value="TreeGrafter"/>
</dbReference>
<comment type="caution">
    <text evidence="3">The sequence shown here is derived from an EMBL/GenBank/DDBJ whole genome shotgun (WGS) entry which is preliminary data.</text>
</comment>
<accession>A0A7I8VLU0</accession>
<dbReference type="PANTHER" id="PTHR21581">
    <property type="entry name" value="D-ALANYL-D-ALANINE CARBOXYPEPTIDASE"/>
    <property type="match status" value="1"/>
</dbReference>
<dbReference type="AlphaFoldDB" id="A0A7I8VLU0"/>
<dbReference type="PANTHER" id="PTHR21581:SF6">
    <property type="entry name" value="TRAFFICKING PROTEIN PARTICLE COMPLEX SUBUNIT 12"/>
    <property type="match status" value="1"/>
</dbReference>
<dbReference type="InterPro" id="IPR011990">
    <property type="entry name" value="TPR-like_helical_dom_sf"/>
</dbReference>
<keyword evidence="1" id="KW-0802">TPR repeat</keyword>
<dbReference type="EMBL" id="CAJFCJ010000007">
    <property type="protein sequence ID" value="CAD5116977.1"/>
    <property type="molecule type" value="Genomic_DNA"/>
</dbReference>
<feature type="region of interest" description="Disordered" evidence="2">
    <location>
        <begin position="1"/>
        <end position="46"/>
    </location>
</feature>
<feature type="repeat" description="TPR" evidence="1">
    <location>
        <begin position="401"/>
        <end position="434"/>
    </location>
</feature>
<organism evidence="3 4">
    <name type="scientific">Dimorphilus gyrociliatus</name>
    <dbReference type="NCBI Taxonomy" id="2664684"/>
    <lineage>
        <taxon>Eukaryota</taxon>
        <taxon>Metazoa</taxon>
        <taxon>Spiralia</taxon>
        <taxon>Lophotrochozoa</taxon>
        <taxon>Annelida</taxon>
        <taxon>Polychaeta</taxon>
        <taxon>Polychaeta incertae sedis</taxon>
        <taxon>Dinophilidae</taxon>
        <taxon>Dimorphilus</taxon>
    </lineage>
</organism>
<evidence type="ECO:0000313" key="3">
    <source>
        <dbReference type="EMBL" id="CAD5116977.1"/>
    </source>
</evidence>
<dbReference type="InterPro" id="IPR019734">
    <property type="entry name" value="TPR_rpt"/>
</dbReference>
<evidence type="ECO:0000256" key="2">
    <source>
        <dbReference type="SAM" id="MobiDB-lite"/>
    </source>
</evidence>
<protein>
    <submittedName>
        <fullName evidence="3">DgyrCDS5813</fullName>
    </submittedName>
</protein>
<dbReference type="SUPFAM" id="SSF48452">
    <property type="entry name" value="TPR-like"/>
    <property type="match status" value="1"/>
</dbReference>
<dbReference type="SMART" id="SM00028">
    <property type="entry name" value="TPR"/>
    <property type="match status" value="2"/>
</dbReference>
<dbReference type="OrthoDB" id="428342at2759"/>
<keyword evidence="4" id="KW-1185">Reference proteome</keyword>
<gene>
    <name evidence="3" type="ORF">DGYR_LOCUS5553</name>
</gene>
<sequence>MDVSIDLGSTAAIDKLGTDTNQSNDDQTTSENISSSTIEEESPINQNALSKYFGKPEVDQKDDFFDSFPVQGPEDEHTHTRHRTISTSHEEKVCFEYEDRPASNPPLEVDQLKDFESFEGNEAESDPISENHLIQSHPLSESVSSHDTLPHIEDIKFDMGFNDGMYEAWIFNESTQKVLASIMADPNYVVNEQDLTKPCVLIEETITDPITDLMQKYNKTDRAPTLSLNDVQPDLAGLKKLLAGQAYRSAFNLTTHLLTAVGQGSDGWKSSETRHTPYTIQLWYTRIALLVKLRLYSLAETECHQFAFFEKPDLCYEFYCNDPDTNGRGSMVPFSMRILSAQLPQYLGKVDEGLERLSSILKVVRKISSNLLNGLAEDGSGLQLTEERRNASIQLWNRREVSVLHAMANALLSCKDYPAALSVYREILDLDRNNEDSIFSCMGRVYIMAGDIKRAEEYFKKSSVDTYINQGLLSIGKSDFNMASNWFSKAGRSEYVAANNLAVCQLYNGKLCSALELLQTLVDEDPIQCLHEGILFNLCTLYELESSLPWSKKSRLLSIVNEHKTDGFMTASLKLP</sequence>
<name>A0A7I8VLU0_9ANNE</name>
<dbReference type="PROSITE" id="PS50005">
    <property type="entry name" value="TPR"/>
    <property type="match status" value="1"/>
</dbReference>